<dbReference type="EMBL" id="OW150024">
    <property type="protein sequence ID" value="CAH2032475.1"/>
    <property type="molecule type" value="Genomic_DNA"/>
</dbReference>
<dbReference type="SUPFAM" id="SSF53335">
    <property type="entry name" value="S-adenosyl-L-methionine-dependent methyltransferases"/>
    <property type="match status" value="1"/>
</dbReference>
<dbReference type="GO" id="GO:0008168">
    <property type="term" value="F:methyltransferase activity"/>
    <property type="evidence" value="ECO:0007669"/>
    <property type="project" value="UniProtKB-KW"/>
</dbReference>
<dbReference type="Pfam" id="PF06962">
    <property type="entry name" value="rRNA_methylase"/>
    <property type="match status" value="1"/>
</dbReference>
<evidence type="ECO:0000313" key="1">
    <source>
        <dbReference type="EMBL" id="CAH2032475.1"/>
    </source>
</evidence>
<dbReference type="CDD" id="cd02440">
    <property type="entry name" value="AdoMet_MTases"/>
    <property type="match status" value="1"/>
</dbReference>
<accession>A0ABM9DB68</accession>
<dbReference type="PANTHER" id="PTHR35276">
    <property type="entry name" value="S-ADENOSYL-L-METHIONINE-DEPENDENT METHYLTRANSFERASES SUPERFAMILY PROTEIN"/>
    <property type="match status" value="1"/>
</dbReference>
<dbReference type="Gene3D" id="3.40.50.150">
    <property type="entry name" value="Vaccinia Virus protein VP39"/>
    <property type="match status" value="1"/>
</dbReference>
<dbReference type="GO" id="GO:0032259">
    <property type="term" value="P:methylation"/>
    <property type="evidence" value="ECO:0007669"/>
    <property type="project" value="UniProtKB-KW"/>
</dbReference>
<dbReference type="RefSeq" id="WP_305733224.1">
    <property type="nucleotide sequence ID" value="NZ_OW150024.1"/>
</dbReference>
<keyword evidence="2" id="KW-1185">Reference proteome</keyword>
<gene>
    <name evidence="1" type="ORF">GEAMG1_2639</name>
</gene>
<dbReference type="PANTHER" id="PTHR35276:SF1">
    <property type="entry name" value="TRNA (MNM(5)S(2)U34)-METHYLTRANSFERASE, CHLOROPLASTIC"/>
    <property type="match status" value="1"/>
</dbReference>
<proteinExistence type="predicted"/>
<reference evidence="1 2" key="1">
    <citation type="submission" date="2022-03" db="EMBL/GenBank/DDBJ databases">
        <authorList>
            <person name="Koch H."/>
        </authorList>
    </citation>
    <scope>NUCLEOTIDE SEQUENCE [LARGE SCALE GENOMIC DNA]</scope>
    <source>
        <strain evidence="1 2">G1</strain>
    </source>
</reference>
<evidence type="ECO:0000313" key="2">
    <source>
        <dbReference type="Proteomes" id="UP001295463"/>
    </source>
</evidence>
<protein>
    <submittedName>
        <fullName evidence="1">rRNA methylase</fullName>
    </submittedName>
</protein>
<sequence>MSRSSHSLRGPVALSHLLLRTLVPPAGRVVDATCGNGKDTLLLAELVGPHGHVFAFDIQPAACERTMTRLREAELHERVTVHTIGHERMGTVVSAPLAAVVFNLGWLPGGDRAVTTRPETTCAALEASLNLLQPGGCLLITCYPGHEGGDRETAAVCAWAAALCAGRWHVWRMGQMNVSAAAPFCVLIQQGRSADVP</sequence>
<keyword evidence="1" id="KW-0489">Methyltransferase</keyword>
<dbReference type="Proteomes" id="UP001295463">
    <property type="component" value="Chromosome"/>
</dbReference>
<dbReference type="InterPro" id="IPR029063">
    <property type="entry name" value="SAM-dependent_MTases_sf"/>
</dbReference>
<dbReference type="InterPro" id="IPR010719">
    <property type="entry name" value="MnmM_MeTrfase"/>
</dbReference>
<keyword evidence="1" id="KW-0808">Transferase</keyword>
<organism evidence="1 2">
    <name type="scientific">Trichlorobacter ammonificans</name>
    <dbReference type="NCBI Taxonomy" id="2916410"/>
    <lineage>
        <taxon>Bacteria</taxon>
        <taxon>Pseudomonadati</taxon>
        <taxon>Thermodesulfobacteriota</taxon>
        <taxon>Desulfuromonadia</taxon>
        <taxon>Geobacterales</taxon>
        <taxon>Geobacteraceae</taxon>
        <taxon>Trichlorobacter</taxon>
    </lineage>
</organism>
<name>A0ABM9DB68_9BACT</name>